<feature type="binding site" evidence="3">
    <location>
        <position position="24"/>
    </location>
    <ligand>
        <name>a divalent metal cation</name>
        <dbReference type="ChEBI" id="CHEBI:60240"/>
        <label>1</label>
    </ligand>
</feature>
<dbReference type="Pfam" id="PF01026">
    <property type="entry name" value="TatD_DNase"/>
    <property type="match status" value="1"/>
</dbReference>
<feature type="binding site" evidence="3">
    <location>
        <position position="220"/>
    </location>
    <ligand>
        <name>a divalent metal cation</name>
        <dbReference type="ChEBI" id="CHEBI:60240"/>
        <label>1</label>
    </ligand>
</feature>
<dbReference type="PANTHER" id="PTHR46124">
    <property type="entry name" value="D-AMINOACYL-TRNA DEACYLASE"/>
    <property type="match status" value="1"/>
</dbReference>
<dbReference type="PANTHER" id="PTHR46124:SF2">
    <property type="entry name" value="D-AMINOACYL-TRNA DEACYLASE"/>
    <property type="match status" value="1"/>
</dbReference>
<dbReference type="EMBL" id="BJXN01000014">
    <property type="protein sequence ID" value="GEM90448.1"/>
    <property type="molecule type" value="Genomic_DNA"/>
</dbReference>
<sequence length="271" mass="29757">MGNKPLARTVRLLCYPTFGMTDTHAHLDRLEAPGEALERARDLRAVLTLGTDTASSEAALGFAEAWPNVYAGVGLHPTEAEAFSQEVAERLRALAAHPRVRASGETGLDYYWDAATPAAQFRVLAFQLELALAHDLVMVFHVRSKDGSDAAERDLEAWLRQHRPPRFVLHAFGGDLRLAETGLELGGYVSFAGNLTYKKNAHLREAAAALPADRLLVETDSPYLPPVPKRGKRNEPAFVRYTLEALALARGVGSGAMERTTDANAERLFRW</sequence>
<dbReference type="AlphaFoldDB" id="A0A511RLA8"/>
<evidence type="ECO:0000313" key="4">
    <source>
        <dbReference type="EMBL" id="GEM90448.1"/>
    </source>
</evidence>
<dbReference type="GO" id="GO:0016788">
    <property type="term" value="F:hydrolase activity, acting on ester bonds"/>
    <property type="evidence" value="ECO:0007669"/>
    <property type="project" value="InterPro"/>
</dbReference>
<keyword evidence="2 4" id="KW-0378">Hydrolase</keyword>
<feature type="binding site" evidence="3">
    <location>
        <position position="170"/>
    </location>
    <ligand>
        <name>a divalent metal cation</name>
        <dbReference type="ChEBI" id="CHEBI:60240"/>
        <label>2</label>
    </ligand>
</feature>
<dbReference type="InterPro" id="IPR015991">
    <property type="entry name" value="TatD/YcfH-like"/>
</dbReference>
<feature type="binding site" evidence="3">
    <location>
        <position position="26"/>
    </location>
    <ligand>
        <name>a divalent metal cation</name>
        <dbReference type="ChEBI" id="CHEBI:60240"/>
        <label>1</label>
    </ligand>
</feature>
<name>A0A511RLA8_9DEIN</name>
<keyword evidence="1 3" id="KW-0479">Metal-binding</keyword>
<dbReference type="PROSITE" id="PS01091">
    <property type="entry name" value="TATD_3"/>
    <property type="match status" value="1"/>
</dbReference>
<dbReference type="GO" id="GO:0005829">
    <property type="term" value="C:cytosol"/>
    <property type="evidence" value="ECO:0007669"/>
    <property type="project" value="TreeGrafter"/>
</dbReference>
<feature type="binding site" evidence="3">
    <location>
        <position position="105"/>
    </location>
    <ligand>
        <name>a divalent metal cation</name>
        <dbReference type="ChEBI" id="CHEBI:60240"/>
        <label>1</label>
    </ligand>
</feature>
<feature type="binding site" evidence="3">
    <location>
        <position position="141"/>
    </location>
    <ligand>
        <name>a divalent metal cation</name>
        <dbReference type="ChEBI" id="CHEBI:60240"/>
        <label>2</label>
    </ligand>
</feature>
<dbReference type="Gene3D" id="3.20.20.140">
    <property type="entry name" value="Metal-dependent hydrolases"/>
    <property type="match status" value="1"/>
</dbReference>
<reference evidence="4 5" key="1">
    <citation type="submission" date="2019-07" db="EMBL/GenBank/DDBJ databases">
        <title>Whole genome shotgun sequence of Oceanithermus desulfurans NBRC 100063.</title>
        <authorList>
            <person name="Hosoyama A."/>
            <person name="Uohara A."/>
            <person name="Ohji S."/>
            <person name="Ichikawa N."/>
        </authorList>
    </citation>
    <scope>NUCLEOTIDE SEQUENCE [LARGE SCALE GENOMIC DNA]</scope>
    <source>
        <strain evidence="4 5">NBRC 100063</strain>
    </source>
</reference>
<proteinExistence type="predicted"/>
<dbReference type="InterPro" id="IPR032466">
    <property type="entry name" value="Metal_Hydrolase"/>
</dbReference>
<evidence type="ECO:0000256" key="3">
    <source>
        <dbReference type="PIRSR" id="PIRSR005902-1"/>
    </source>
</evidence>
<protein>
    <submittedName>
        <fullName evidence="4">TatD family hydrolase</fullName>
    </submittedName>
</protein>
<dbReference type="GO" id="GO:0046872">
    <property type="term" value="F:metal ion binding"/>
    <property type="evidence" value="ECO:0007669"/>
    <property type="project" value="UniProtKB-KW"/>
</dbReference>
<dbReference type="CDD" id="cd01310">
    <property type="entry name" value="TatD_DNAse"/>
    <property type="match status" value="1"/>
</dbReference>
<dbReference type="SUPFAM" id="SSF51556">
    <property type="entry name" value="Metallo-dependent hydrolases"/>
    <property type="match status" value="1"/>
</dbReference>
<evidence type="ECO:0000256" key="2">
    <source>
        <dbReference type="ARBA" id="ARBA00022801"/>
    </source>
</evidence>
<dbReference type="NCBIfam" id="TIGR00010">
    <property type="entry name" value="YchF/TatD family DNA exonuclease"/>
    <property type="match status" value="1"/>
</dbReference>
<gene>
    <name evidence="4" type="ORF">ODE01S_18820</name>
</gene>
<organism evidence="4 5">
    <name type="scientific">Oceanithermus desulfurans NBRC 100063</name>
    <dbReference type="NCBI Taxonomy" id="1227550"/>
    <lineage>
        <taxon>Bacteria</taxon>
        <taxon>Thermotogati</taxon>
        <taxon>Deinococcota</taxon>
        <taxon>Deinococci</taxon>
        <taxon>Thermales</taxon>
        <taxon>Thermaceae</taxon>
        <taxon>Oceanithermus</taxon>
    </lineage>
</organism>
<dbReference type="PIRSF" id="PIRSF005902">
    <property type="entry name" value="DNase_TatD"/>
    <property type="match status" value="1"/>
</dbReference>
<evidence type="ECO:0000256" key="1">
    <source>
        <dbReference type="ARBA" id="ARBA00022723"/>
    </source>
</evidence>
<dbReference type="GO" id="GO:0004536">
    <property type="term" value="F:DNA nuclease activity"/>
    <property type="evidence" value="ECO:0007669"/>
    <property type="project" value="InterPro"/>
</dbReference>
<dbReference type="InterPro" id="IPR018228">
    <property type="entry name" value="DNase_TatD-rel_CS"/>
</dbReference>
<dbReference type="Proteomes" id="UP000321827">
    <property type="component" value="Unassembled WGS sequence"/>
</dbReference>
<accession>A0A511RLA8</accession>
<evidence type="ECO:0000313" key="5">
    <source>
        <dbReference type="Proteomes" id="UP000321827"/>
    </source>
</evidence>
<dbReference type="FunFam" id="3.20.20.140:FF:000005">
    <property type="entry name" value="TatD family hydrolase"/>
    <property type="match status" value="1"/>
</dbReference>
<dbReference type="InterPro" id="IPR001130">
    <property type="entry name" value="TatD-like"/>
</dbReference>
<comment type="caution">
    <text evidence="4">The sequence shown here is derived from an EMBL/GenBank/DDBJ whole genome shotgun (WGS) entry which is preliminary data.</text>
</comment>